<accession>A0A183A5V7</accession>
<feature type="compositionally biased region" description="Basic and acidic residues" evidence="2">
    <location>
        <begin position="561"/>
        <end position="575"/>
    </location>
</feature>
<organism evidence="5">
    <name type="scientific">Echinostoma caproni</name>
    <dbReference type="NCBI Taxonomy" id="27848"/>
    <lineage>
        <taxon>Eukaryota</taxon>
        <taxon>Metazoa</taxon>
        <taxon>Spiralia</taxon>
        <taxon>Lophotrochozoa</taxon>
        <taxon>Platyhelminthes</taxon>
        <taxon>Trematoda</taxon>
        <taxon>Digenea</taxon>
        <taxon>Plagiorchiida</taxon>
        <taxon>Echinostomata</taxon>
        <taxon>Echinostomatoidea</taxon>
        <taxon>Echinostomatidae</taxon>
        <taxon>Echinostoma</taxon>
    </lineage>
</organism>
<evidence type="ECO:0000313" key="3">
    <source>
        <dbReference type="EMBL" id="VDP66154.1"/>
    </source>
</evidence>
<evidence type="ECO:0000313" key="4">
    <source>
        <dbReference type="Proteomes" id="UP000272942"/>
    </source>
</evidence>
<keyword evidence="1" id="KW-0175">Coiled coil</keyword>
<feature type="compositionally biased region" description="Acidic residues" evidence="2">
    <location>
        <begin position="306"/>
        <end position="315"/>
    </location>
</feature>
<dbReference type="Proteomes" id="UP000272942">
    <property type="component" value="Unassembled WGS sequence"/>
</dbReference>
<feature type="coiled-coil region" evidence="1">
    <location>
        <begin position="21"/>
        <end position="48"/>
    </location>
</feature>
<feature type="region of interest" description="Disordered" evidence="2">
    <location>
        <begin position="421"/>
        <end position="442"/>
    </location>
</feature>
<reference evidence="3 4" key="2">
    <citation type="submission" date="2018-11" db="EMBL/GenBank/DDBJ databases">
        <authorList>
            <consortium name="Pathogen Informatics"/>
        </authorList>
    </citation>
    <scope>NUCLEOTIDE SEQUENCE [LARGE SCALE GENOMIC DNA]</scope>
    <source>
        <strain evidence="3 4">Egypt</strain>
    </source>
</reference>
<feature type="compositionally biased region" description="Low complexity" evidence="2">
    <location>
        <begin position="542"/>
        <end position="551"/>
    </location>
</feature>
<feature type="region of interest" description="Disordered" evidence="2">
    <location>
        <begin position="167"/>
        <end position="187"/>
    </location>
</feature>
<dbReference type="WBParaSite" id="ECPE_0000234201-mRNA-1">
    <property type="protein sequence ID" value="ECPE_0000234201-mRNA-1"/>
    <property type="gene ID" value="ECPE_0000234201"/>
</dbReference>
<dbReference type="EMBL" id="UZAN01039552">
    <property type="protein sequence ID" value="VDP66154.1"/>
    <property type="molecule type" value="Genomic_DNA"/>
</dbReference>
<evidence type="ECO:0000313" key="5">
    <source>
        <dbReference type="WBParaSite" id="ECPE_0000234201-mRNA-1"/>
    </source>
</evidence>
<keyword evidence="4" id="KW-1185">Reference proteome</keyword>
<feature type="region of interest" description="Disordered" evidence="2">
    <location>
        <begin position="306"/>
        <end position="351"/>
    </location>
</feature>
<name>A0A183A5V7_9TREM</name>
<reference evidence="5" key="1">
    <citation type="submission" date="2016-06" db="UniProtKB">
        <authorList>
            <consortium name="WormBaseParasite"/>
        </authorList>
    </citation>
    <scope>IDENTIFICATION</scope>
</reference>
<feature type="region of interest" description="Disordered" evidence="2">
    <location>
        <begin position="225"/>
        <end position="246"/>
    </location>
</feature>
<evidence type="ECO:0000256" key="1">
    <source>
        <dbReference type="SAM" id="Coils"/>
    </source>
</evidence>
<protein>
    <submittedName>
        <fullName evidence="5">CAP-Gly domain-containing protein</fullName>
    </submittedName>
</protein>
<gene>
    <name evidence="3" type="ORF">ECPE_LOCUS2342</name>
</gene>
<feature type="compositionally biased region" description="Basic and acidic residues" evidence="2">
    <location>
        <begin position="526"/>
        <end position="541"/>
    </location>
</feature>
<proteinExistence type="predicted"/>
<dbReference type="AlphaFoldDB" id="A0A183A5V7"/>
<evidence type="ECO:0000256" key="2">
    <source>
        <dbReference type="SAM" id="MobiDB-lite"/>
    </source>
</evidence>
<dbReference type="OrthoDB" id="6270595at2759"/>
<feature type="region of interest" description="Disordered" evidence="2">
    <location>
        <begin position="525"/>
        <end position="578"/>
    </location>
</feature>
<sequence>MANLDPNNIGEDWLKVSEARYDSMKHLLQSVKQDIDALTQKIDSTQKSPVLQRATYPQSQTSSRIDEAQCITNAAQPTGSLLTQTQTPPTSTTIKPSLYQPNQPDLLANVHQSTSTTTAIKTDTEFPELDEMEEYMDIRIRKERNPFSFAQNLIDCNVASLISSDLPGSDSAGDGENKTWRSPSDFSLRDPFEEEQLNQEFHNQTNILNSSGPSGLQMQMKETDLDDVEPGPFDRGNESDGSLSPAVSPTFEIYAAETVQLKDMLLSNEETVALGLKPEEPLEKNTAVEDYQVYENGHSLTTIDEASEEVEDDWSSSELDSSLDSNDDKRDHMAARHSSKRSTDGESPAKKAINNSFKSAETPSDQPHDEILSCQSRTATLKKEEIPKPEENFVFDSSETKLLEVNQKTVEAVVLRPKRIDAEAASPNKQRHSQRPTSMGSLRSTLKQIEKSPTGSLHSVISAFSQESMISEADSYVTVCSRFATTGSDDIYTTACSDSELPVSPGRVGGSADDECLTLSRKRTKLARDQRSRARERRVDRLSSSSSNSSIEEQESPLTPEGDRHEHEQRADETLIRTPQALIVTPKFSRLPSKLASPNDISHNADDGNHPVDQVLIDRDSTSQFVGKSMFA</sequence>